<feature type="compositionally biased region" description="Basic and acidic residues" evidence="4">
    <location>
        <begin position="288"/>
        <end position="299"/>
    </location>
</feature>
<name>A0A388JUK9_CHABU</name>
<keyword evidence="1 3" id="KW-0853">WD repeat</keyword>
<dbReference type="OrthoDB" id="408728at2759"/>
<organism evidence="5 6">
    <name type="scientific">Chara braunii</name>
    <name type="common">Braun's stonewort</name>
    <dbReference type="NCBI Taxonomy" id="69332"/>
    <lineage>
        <taxon>Eukaryota</taxon>
        <taxon>Viridiplantae</taxon>
        <taxon>Streptophyta</taxon>
        <taxon>Charophyceae</taxon>
        <taxon>Charales</taxon>
        <taxon>Characeae</taxon>
        <taxon>Chara</taxon>
    </lineage>
</organism>
<evidence type="ECO:0000313" key="5">
    <source>
        <dbReference type="EMBL" id="GBG61488.1"/>
    </source>
</evidence>
<dbReference type="Gramene" id="GBG61488">
    <property type="protein sequence ID" value="GBG61488"/>
    <property type="gene ID" value="CBR_g21831"/>
</dbReference>
<dbReference type="PROSITE" id="PS00678">
    <property type="entry name" value="WD_REPEATS_1"/>
    <property type="match status" value="1"/>
</dbReference>
<comment type="caution">
    <text evidence="5">The sequence shown here is derived from an EMBL/GenBank/DDBJ whole genome shotgun (WGS) entry which is preliminary data.</text>
</comment>
<dbReference type="InterPro" id="IPR019775">
    <property type="entry name" value="WD40_repeat_CS"/>
</dbReference>
<dbReference type="GO" id="GO:0044458">
    <property type="term" value="P:motile cilium assembly"/>
    <property type="evidence" value="ECO:0007669"/>
    <property type="project" value="TreeGrafter"/>
</dbReference>
<feature type="compositionally biased region" description="Basic residues" evidence="4">
    <location>
        <begin position="382"/>
        <end position="393"/>
    </location>
</feature>
<dbReference type="SUPFAM" id="SSF50978">
    <property type="entry name" value="WD40 repeat-like"/>
    <property type="match status" value="1"/>
</dbReference>
<feature type="compositionally biased region" description="Basic and acidic residues" evidence="4">
    <location>
        <begin position="402"/>
        <end position="414"/>
    </location>
</feature>
<dbReference type="InterPro" id="IPR001680">
    <property type="entry name" value="WD40_rpt"/>
</dbReference>
<dbReference type="PROSITE" id="PS50082">
    <property type="entry name" value="WD_REPEATS_2"/>
    <property type="match status" value="1"/>
</dbReference>
<evidence type="ECO:0000256" key="3">
    <source>
        <dbReference type="PROSITE-ProRule" id="PRU00221"/>
    </source>
</evidence>
<dbReference type="SMART" id="SM00320">
    <property type="entry name" value="WD40"/>
    <property type="match status" value="1"/>
</dbReference>
<protein>
    <submittedName>
        <fullName evidence="5">Uncharacterized protein</fullName>
    </submittedName>
</protein>
<dbReference type="AlphaFoldDB" id="A0A388JUK9"/>
<feature type="compositionally biased region" description="Basic and acidic residues" evidence="4">
    <location>
        <begin position="363"/>
        <end position="381"/>
    </location>
</feature>
<keyword evidence="2" id="KW-0677">Repeat</keyword>
<feature type="compositionally biased region" description="Basic and acidic residues" evidence="4">
    <location>
        <begin position="174"/>
        <end position="213"/>
    </location>
</feature>
<reference evidence="5 6" key="1">
    <citation type="journal article" date="2018" name="Cell">
        <title>The Chara Genome: Secondary Complexity and Implications for Plant Terrestrialization.</title>
        <authorList>
            <person name="Nishiyama T."/>
            <person name="Sakayama H."/>
            <person name="Vries J.D."/>
            <person name="Buschmann H."/>
            <person name="Saint-Marcoux D."/>
            <person name="Ullrich K.K."/>
            <person name="Haas F.B."/>
            <person name="Vanderstraeten L."/>
            <person name="Becker D."/>
            <person name="Lang D."/>
            <person name="Vosolsobe S."/>
            <person name="Rombauts S."/>
            <person name="Wilhelmsson P.K.I."/>
            <person name="Janitza P."/>
            <person name="Kern R."/>
            <person name="Heyl A."/>
            <person name="Rumpler F."/>
            <person name="Villalobos L.I.A.C."/>
            <person name="Clay J.M."/>
            <person name="Skokan R."/>
            <person name="Toyoda A."/>
            <person name="Suzuki Y."/>
            <person name="Kagoshima H."/>
            <person name="Schijlen E."/>
            <person name="Tajeshwar N."/>
            <person name="Catarino B."/>
            <person name="Hetherington A.J."/>
            <person name="Saltykova A."/>
            <person name="Bonnot C."/>
            <person name="Breuninger H."/>
            <person name="Symeonidi A."/>
            <person name="Radhakrishnan G.V."/>
            <person name="Van Nieuwerburgh F."/>
            <person name="Deforce D."/>
            <person name="Chang C."/>
            <person name="Karol K.G."/>
            <person name="Hedrich R."/>
            <person name="Ulvskov P."/>
            <person name="Glockner G."/>
            <person name="Delwiche C.F."/>
            <person name="Petrasek J."/>
            <person name="Van de Peer Y."/>
            <person name="Friml J."/>
            <person name="Beilby M."/>
            <person name="Dolan L."/>
            <person name="Kohara Y."/>
            <person name="Sugano S."/>
            <person name="Fujiyama A."/>
            <person name="Delaux P.-M."/>
            <person name="Quint M."/>
            <person name="TheiBen G."/>
            <person name="Hagemann M."/>
            <person name="Harholt J."/>
            <person name="Dunand C."/>
            <person name="Zachgo S."/>
            <person name="Langdale J."/>
            <person name="Maumus F."/>
            <person name="Straeten D.V.D."/>
            <person name="Gould S.B."/>
            <person name="Rensing S.A."/>
        </authorList>
    </citation>
    <scope>NUCLEOTIDE SEQUENCE [LARGE SCALE GENOMIC DNA]</scope>
    <source>
        <strain evidence="5 6">S276</strain>
    </source>
</reference>
<dbReference type="Gene3D" id="2.130.10.10">
    <property type="entry name" value="YVTN repeat-like/Quinoprotein amine dehydrogenase"/>
    <property type="match status" value="1"/>
</dbReference>
<dbReference type="GO" id="GO:0036064">
    <property type="term" value="C:ciliary basal body"/>
    <property type="evidence" value="ECO:0007669"/>
    <property type="project" value="TreeGrafter"/>
</dbReference>
<feature type="compositionally biased region" description="Basic and acidic residues" evidence="4">
    <location>
        <begin position="221"/>
        <end position="242"/>
    </location>
</feature>
<gene>
    <name evidence="5" type="ORF">CBR_g21831</name>
</gene>
<dbReference type="InterPro" id="IPR036322">
    <property type="entry name" value="WD40_repeat_dom_sf"/>
</dbReference>
<evidence type="ECO:0000256" key="1">
    <source>
        <dbReference type="ARBA" id="ARBA00022574"/>
    </source>
</evidence>
<feature type="compositionally biased region" description="Basic and acidic residues" evidence="4">
    <location>
        <begin position="346"/>
        <end position="356"/>
    </location>
</feature>
<feature type="compositionally biased region" description="Polar residues" evidence="4">
    <location>
        <begin position="512"/>
        <end position="524"/>
    </location>
</feature>
<dbReference type="PANTHER" id="PTHR44499">
    <property type="entry name" value="JOUBERIN"/>
    <property type="match status" value="1"/>
</dbReference>
<evidence type="ECO:0000313" key="6">
    <source>
        <dbReference type="Proteomes" id="UP000265515"/>
    </source>
</evidence>
<dbReference type="EMBL" id="BFEA01000020">
    <property type="protein sequence ID" value="GBG61488.1"/>
    <property type="molecule type" value="Genomic_DNA"/>
</dbReference>
<feature type="compositionally biased region" description="Basic and acidic residues" evidence="4">
    <location>
        <begin position="251"/>
        <end position="264"/>
    </location>
</feature>
<feature type="region of interest" description="Disordered" evidence="4">
    <location>
        <begin position="619"/>
        <end position="642"/>
    </location>
</feature>
<dbReference type="InterPro" id="IPR052803">
    <property type="entry name" value="Cilium-Associated_Jouberin"/>
</dbReference>
<feature type="compositionally biased region" description="Polar residues" evidence="4">
    <location>
        <begin position="619"/>
        <end position="630"/>
    </location>
</feature>
<feature type="region of interest" description="Disordered" evidence="4">
    <location>
        <begin position="151"/>
        <end position="603"/>
    </location>
</feature>
<dbReference type="InterPro" id="IPR015943">
    <property type="entry name" value="WD40/YVTN_repeat-like_dom_sf"/>
</dbReference>
<dbReference type="PANTHER" id="PTHR44499:SF1">
    <property type="entry name" value="JOUBERIN"/>
    <property type="match status" value="1"/>
</dbReference>
<feature type="compositionally biased region" description="Basic and acidic residues" evidence="4">
    <location>
        <begin position="446"/>
        <end position="484"/>
    </location>
</feature>
<sequence length="722" mass="80015">MCDVQMTLLSLRLMQMRGIHCTKHPLKCTFSPDGRYILSGSEDGKLYLWDVETSAMFTLDQICTGKQAIHSVTWNNRHHMFALGPFGTLTPILICIAKDQGIILPAQKTSSAVAAPRIPQFSTMPSAMQEPPKIPEKLTPRRVGEMLARLRAGQKDKEVKAGETGQQKSFSSSTEHKITTYVKADSENDRKGTHQPEGIEHEEGIRKEGEVSVKEGANGETGRRKDTFTKGIPDDQAAKEGTMKQASKLKRQGEHESSSGDRSKSSTQNMRKGDSTTSRRRTVTKASNSEHKGREEGSRSRTRRKSRGRSRSRSAGRSRSKAKDPTKKARQWDSASSPEVASTGVKDNRSTKKTDTSKGTSRLTKDSFTEVPSEKDGSVAKEHKKVGKKAQRKKIVENGASSRREDIHKADHSDLIQNPVDTAAKVSPRTLVQRETTSKTVMVRKRPYENDGKHKPEVKKSEEQDHDKRKDRLVDVDKRDELTKADTTGTMNKKQEEQVVMETPVPAAKSFSAKSSETKPTSSTDAEHETKTGKKKVKDVGSSEDYEQGEEVLAGEKSIHFVTHSKMKKPQSIGTGFTPRQGVSSGRPPEETSDIKQGMNVSGRAGEEGGLIVASLESTRLQTPQPQSRRPQLAPVVPNWTSSTIKPHEREALLFRTRKVGTELGSLQEDRTSKDIRWFPEAATFVVTPEGPEPRETLNDTLTVEEVWQEAPAGTMENPFAN</sequence>
<feature type="repeat" description="WD" evidence="3">
    <location>
        <begin position="30"/>
        <end position="59"/>
    </location>
</feature>
<evidence type="ECO:0000256" key="4">
    <source>
        <dbReference type="SAM" id="MobiDB-lite"/>
    </source>
</evidence>
<feature type="compositionally biased region" description="Polar residues" evidence="4">
    <location>
        <begin position="164"/>
        <end position="173"/>
    </location>
</feature>
<dbReference type="Pfam" id="PF00400">
    <property type="entry name" value="WD40"/>
    <property type="match status" value="1"/>
</dbReference>
<proteinExistence type="predicted"/>
<dbReference type="Proteomes" id="UP000265515">
    <property type="component" value="Unassembled WGS sequence"/>
</dbReference>
<keyword evidence="6" id="KW-1185">Reference proteome</keyword>
<feature type="compositionally biased region" description="Basic residues" evidence="4">
    <location>
        <begin position="300"/>
        <end position="320"/>
    </location>
</feature>
<accession>A0A388JUK9</accession>
<dbReference type="PROSITE" id="PS50294">
    <property type="entry name" value="WD_REPEATS_REGION"/>
    <property type="match status" value="1"/>
</dbReference>
<dbReference type="STRING" id="69332.A0A388JUK9"/>
<evidence type="ECO:0000256" key="2">
    <source>
        <dbReference type="ARBA" id="ARBA00022737"/>
    </source>
</evidence>
<feature type="compositionally biased region" description="Basic and acidic residues" evidence="4">
    <location>
        <begin position="321"/>
        <end position="331"/>
    </location>
</feature>